<evidence type="ECO:0000256" key="2">
    <source>
        <dbReference type="ARBA" id="ARBA00022801"/>
    </source>
</evidence>
<accession>A0A8B6D4C3</accession>
<dbReference type="GO" id="GO:0004806">
    <property type="term" value="F:triacylglycerol lipase activity"/>
    <property type="evidence" value="ECO:0007669"/>
    <property type="project" value="UniProtKB-EC"/>
</dbReference>
<gene>
    <name evidence="7" type="ORF">MGAL_10B010540</name>
</gene>
<evidence type="ECO:0000256" key="5">
    <source>
        <dbReference type="SAM" id="MobiDB-lite"/>
    </source>
</evidence>
<evidence type="ECO:0000313" key="7">
    <source>
        <dbReference type="EMBL" id="VDI13222.1"/>
    </source>
</evidence>
<dbReference type="PANTHER" id="PTHR12406:SF41">
    <property type="entry name" value="BRUMMER, ISOFORM B-RELATED"/>
    <property type="match status" value="1"/>
</dbReference>
<dbReference type="SUPFAM" id="SSF52151">
    <property type="entry name" value="FabD/lysophospholipase-like"/>
    <property type="match status" value="1"/>
</dbReference>
<feature type="active site" description="Proton acceptor" evidence="4">
    <location>
        <position position="158"/>
    </location>
</feature>
<dbReference type="Proteomes" id="UP000596742">
    <property type="component" value="Unassembled WGS sequence"/>
</dbReference>
<dbReference type="EMBL" id="UYJE01002740">
    <property type="protein sequence ID" value="VDI13222.1"/>
    <property type="molecule type" value="Genomic_DNA"/>
</dbReference>
<evidence type="ECO:0000259" key="6">
    <source>
        <dbReference type="PROSITE" id="PS51635"/>
    </source>
</evidence>
<dbReference type="PROSITE" id="PS51635">
    <property type="entry name" value="PNPLA"/>
    <property type="match status" value="1"/>
</dbReference>
<dbReference type="GO" id="GO:0019433">
    <property type="term" value="P:triglyceride catabolic process"/>
    <property type="evidence" value="ECO:0007669"/>
    <property type="project" value="TreeGrafter"/>
</dbReference>
<evidence type="ECO:0000256" key="3">
    <source>
        <dbReference type="ARBA" id="ARBA00023098"/>
    </source>
</evidence>
<proteinExistence type="predicted"/>
<feature type="short sequence motif" description="GXSXG" evidence="4">
    <location>
        <begin position="37"/>
        <end position="41"/>
    </location>
</feature>
<evidence type="ECO:0000256" key="1">
    <source>
        <dbReference type="ARBA" id="ARBA00013279"/>
    </source>
</evidence>
<dbReference type="PANTHER" id="PTHR12406">
    <property type="entry name" value="CALCIUM-INDEPENDENT PHOSPHOLIPASE A2 IPLA2 -RELATED"/>
    <property type="match status" value="1"/>
</dbReference>
<feature type="compositionally biased region" description="Polar residues" evidence="5">
    <location>
        <begin position="619"/>
        <end position="642"/>
    </location>
</feature>
<dbReference type="InterPro" id="IPR016035">
    <property type="entry name" value="Acyl_Trfase/lysoPLipase"/>
</dbReference>
<dbReference type="InterPro" id="IPR002641">
    <property type="entry name" value="PNPLA_dom"/>
</dbReference>
<feature type="region of interest" description="Disordered" evidence="5">
    <location>
        <begin position="613"/>
        <end position="642"/>
    </location>
</feature>
<dbReference type="OrthoDB" id="197155at2759"/>
<keyword evidence="3 4" id="KW-0443">Lipid metabolism</keyword>
<evidence type="ECO:0000256" key="4">
    <source>
        <dbReference type="PROSITE-ProRule" id="PRU01161"/>
    </source>
</evidence>
<dbReference type="GO" id="GO:0005737">
    <property type="term" value="C:cytoplasm"/>
    <property type="evidence" value="ECO:0007669"/>
    <property type="project" value="TreeGrafter"/>
</dbReference>
<dbReference type="GO" id="GO:0055088">
    <property type="term" value="P:lipid homeostasis"/>
    <property type="evidence" value="ECO:0007669"/>
    <property type="project" value="TreeGrafter"/>
</dbReference>
<reference evidence="7" key="1">
    <citation type="submission" date="2018-11" db="EMBL/GenBank/DDBJ databases">
        <authorList>
            <person name="Alioto T."/>
            <person name="Alioto T."/>
        </authorList>
    </citation>
    <scope>NUCLEOTIDE SEQUENCE</scope>
</reference>
<dbReference type="InterPro" id="IPR033562">
    <property type="entry name" value="PLPL"/>
</dbReference>
<dbReference type="AlphaFoldDB" id="A0A8B6D4C3"/>
<keyword evidence="8" id="KW-1185">Reference proteome</keyword>
<sequence length="642" mass="71599">MNFSFAGCGFLGIYHVGVASCLRQHAPQLVENGIFAGASAGAIVSCCLLCGCCLGECTSFILRLATKARSKSLGPLHPSFNIVKILRDALNVVLPENAHTIASGKLFISLTRVSDRKAVLVSQYDSKEELIQALLCSAHIPFYSGLLPPVFKGTRYVDGGLSDNLPVLDENTVTVSPFAGESDICPSDEVANDAHIHLANTSVQLSGKNLYRITRILFPCKPELLSDMCKHGFDDCLRFLQRNELITCSRHLTVKSSIVSVEESSSSLSLVPSRQESSNLNEEEVDGLCDEENCEDCRIKQKGALVDTLPPIVVEAFQAAISTSFQSYIHRLRTLRCLGVLATPWVLPFDIVYNGVVRLLEYLPSLPQDMTYMYREIIDLMTEITARLSNKKRRYTARFTCQLAITEFNLNKDVSRRALPSSSPYQPQPTAPVVRNLNIGFAVDFDTKVRNSLHTLRHLEGHMDHMNIDKISLESSSHGQNVVVSTDMSNMKESTLHNQEIFDTFEQCLHISNEMESVMAYYYKDEEDTQRYNFEEIFDIDKMDMNLPSPSKDIHSPDLSWDSYMEMKPEIEQETEDFINELLNIPETNHHQNDKNLEGHCFRSRSSSLVSGCSAGRSRSNSLQSGCSAGGSRSNSKSNLVL</sequence>
<organism evidence="7 8">
    <name type="scientific">Mytilus galloprovincialis</name>
    <name type="common">Mediterranean mussel</name>
    <dbReference type="NCBI Taxonomy" id="29158"/>
    <lineage>
        <taxon>Eukaryota</taxon>
        <taxon>Metazoa</taxon>
        <taxon>Spiralia</taxon>
        <taxon>Lophotrochozoa</taxon>
        <taxon>Mollusca</taxon>
        <taxon>Bivalvia</taxon>
        <taxon>Autobranchia</taxon>
        <taxon>Pteriomorphia</taxon>
        <taxon>Mytilida</taxon>
        <taxon>Mytiloidea</taxon>
        <taxon>Mytilidae</taxon>
        <taxon>Mytilinae</taxon>
        <taxon>Mytilus</taxon>
    </lineage>
</organism>
<dbReference type="EC" id="3.1.1.3" evidence="1"/>
<feature type="domain" description="PNPLA" evidence="6">
    <location>
        <begin position="3"/>
        <end position="171"/>
    </location>
</feature>
<protein>
    <recommendedName>
        <fullName evidence="1">triacylglycerol lipase</fullName>
        <ecNumber evidence="1">3.1.1.3</ecNumber>
    </recommendedName>
</protein>
<dbReference type="Gene3D" id="3.40.1090.10">
    <property type="entry name" value="Cytosolic phospholipase A2 catalytic domain"/>
    <property type="match status" value="2"/>
</dbReference>
<feature type="short sequence motif" description="DGA/G" evidence="4">
    <location>
        <begin position="158"/>
        <end position="160"/>
    </location>
</feature>
<dbReference type="FunFam" id="3.40.1090.10:FF:000003">
    <property type="entry name" value="Patatin-like phospholipase domain-containing protein 2"/>
    <property type="match status" value="1"/>
</dbReference>
<dbReference type="Pfam" id="PF01734">
    <property type="entry name" value="Patatin"/>
    <property type="match status" value="1"/>
</dbReference>
<feature type="short sequence motif" description="GXGXXG" evidence="4">
    <location>
        <begin position="7"/>
        <end position="12"/>
    </location>
</feature>
<feature type="active site" description="Nucleophile" evidence="4">
    <location>
        <position position="39"/>
    </location>
</feature>
<name>A0A8B6D4C3_MYTGA</name>
<keyword evidence="4" id="KW-0442">Lipid degradation</keyword>
<dbReference type="GO" id="GO:0005811">
    <property type="term" value="C:lipid droplet"/>
    <property type="evidence" value="ECO:0007669"/>
    <property type="project" value="TreeGrafter"/>
</dbReference>
<keyword evidence="2 4" id="KW-0378">Hydrolase</keyword>
<evidence type="ECO:0000313" key="8">
    <source>
        <dbReference type="Proteomes" id="UP000596742"/>
    </source>
</evidence>
<comment type="caution">
    <text evidence="7">The sequence shown here is derived from an EMBL/GenBank/DDBJ whole genome shotgun (WGS) entry which is preliminary data.</text>
</comment>
<dbReference type="GO" id="GO:0016020">
    <property type="term" value="C:membrane"/>
    <property type="evidence" value="ECO:0007669"/>
    <property type="project" value="TreeGrafter"/>
</dbReference>